<dbReference type="PhylomeDB" id="D6WQE3"/>
<evidence type="ECO:0000256" key="4">
    <source>
        <dbReference type="ARBA" id="ARBA00023212"/>
    </source>
</evidence>
<dbReference type="HOGENOM" id="CLU_021526_2_1_1"/>
<sequence>MINDVNNLGSIIEINAEERDLRLVGLPNEENEFVYAKTFLQKSSTDTGANLYDHLSEVLNKILSERPENVVDFFEEYSRKIKEKRFKPLTDHLEDIYVEPGRYRQANRLMPLLKPLPPEEPSTLDPEDLERADMTKNNMLDLLSYFELAGLGLPRTEMFCLTMSMRQLIRVEPIAKIRFWGKIFGMNKNYIIVETELKDEEYSKRNENYNPLPDSKIEDIVGDQLETITKAQLAGEGEPPKLWEVLPPLPQIQYEEPPEPPSEPSGVGANKNVYYVCSEIGEPWVQLPDVTPKQIRVARQIYKTFTGDLDQPIVSYPFFPGSERNLLRAQIARISAGTHISPLGFYTFGGEGMGEGGEADEEEEEGNKGEIKENPKYDPVPIKDLTDRSMMFWVHHNHHILNQGRTTWWNPNPLPETGLDEELGEEEEEAKPVVMGPEPETGPPLLTPCSEDVTLDAIPAWSVRSSSGVAEEFAVAIVRSNFWPGAYSFATQGKMFHNVYFGSGLKTMVPNFSPMPLPPVEQDYPMGPEIMEIVDPTGAEEEAWRIAHLPKEKPPKLVGEEEMPEEEEEEEDEDEDEDE</sequence>
<dbReference type="AlphaFoldDB" id="D6WQE3"/>
<evidence type="ECO:0000256" key="6">
    <source>
        <dbReference type="SAM" id="MobiDB-lite"/>
    </source>
</evidence>
<protein>
    <submittedName>
        <fullName evidence="7">Radial spoke head protein 4 homolog A-like Protein</fullName>
    </submittedName>
</protein>
<keyword evidence="8" id="KW-1185">Reference proteome</keyword>
<keyword evidence="2" id="KW-0963">Cytoplasm</keyword>
<evidence type="ECO:0000256" key="5">
    <source>
        <dbReference type="ARBA" id="ARBA00023273"/>
    </source>
</evidence>
<dbReference type="Pfam" id="PF04712">
    <property type="entry name" value="Radial_spoke"/>
    <property type="match status" value="1"/>
</dbReference>
<evidence type="ECO:0000256" key="1">
    <source>
        <dbReference type="ARBA" id="ARBA00004430"/>
    </source>
</evidence>
<dbReference type="GO" id="GO:0060294">
    <property type="term" value="P:cilium movement involved in cell motility"/>
    <property type="evidence" value="ECO:0007669"/>
    <property type="project" value="InterPro"/>
</dbReference>
<dbReference type="CDD" id="cd22963">
    <property type="entry name" value="DD_CrRSP4-like"/>
    <property type="match status" value="1"/>
</dbReference>
<dbReference type="InterPro" id="IPR006802">
    <property type="entry name" value="Radial_spoke"/>
</dbReference>
<dbReference type="GO" id="GO:0003341">
    <property type="term" value="P:cilium movement"/>
    <property type="evidence" value="ECO:0000318"/>
    <property type="project" value="GO_Central"/>
</dbReference>
<dbReference type="FunCoup" id="D6WQE3">
    <property type="interactions" value="34"/>
</dbReference>
<dbReference type="EMBL" id="KQ971354">
    <property type="protein sequence ID" value="EFA06085.1"/>
    <property type="molecule type" value="Genomic_DNA"/>
</dbReference>
<dbReference type="GO" id="GO:0035082">
    <property type="term" value="P:axoneme assembly"/>
    <property type="evidence" value="ECO:0000318"/>
    <property type="project" value="GO_Central"/>
</dbReference>
<reference evidence="7 8" key="2">
    <citation type="journal article" date="2010" name="Nucleic Acids Res.">
        <title>BeetleBase in 2010: revisions to provide comprehensive genomic information for Tribolium castaneum.</title>
        <authorList>
            <person name="Kim H.S."/>
            <person name="Murphy T."/>
            <person name="Xia J."/>
            <person name="Caragea D."/>
            <person name="Park Y."/>
            <person name="Beeman R.W."/>
            <person name="Lorenzen M.D."/>
            <person name="Butcher S."/>
            <person name="Manak J.R."/>
            <person name="Brown S.J."/>
        </authorList>
    </citation>
    <scope>GENOME REANNOTATION</scope>
    <source>
        <strain evidence="7 8">Georgia GA2</strain>
    </source>
</reference>
<dbReference type="InParanoid" id="D6WQE3"/>
<feature type="compositionally biased region" description="Basic and acidic residues" evidence="6">
    <location>
        <begin position="366"/>
        <end position="376"/>
    </location>
</feature>
<dbReference type="STRING" id="7070.D6WQE3"/>
<organism evidence="7 8">
    <name type="scientific">Tribolium castaneum</name>
    <name type="common">Red flour beetle</name>
    <dbReference type="NCBI Taxonomy" id="7070"/>
    <lineage>
        <taxon>Eukaryota</taxon>
        <taxon>Metazoa</taxon>
        <taxon>Ecdysozoa</taxon>
        <taxon>Arthropoda</taxon>
        <taxon>Hexapoda</taxon>
        <taxon>Insecta</taxon>
        <taxon>Pterygota</taxon>
        <taxon>Neoptera</taxon>
        <taxon>Endopterygota</taxon>
        <taxon>Coleoptera</taxon>
        <taxon>Polyphaga</taxon>
        <taxon>Cucujiformia</taxon>
        <taxon>Tenebrionidae</taxon>
        <taxon>Tenebrionidae incertae sedis</taxon>
        <taxon>Tribolium</taxon>
    </lineage>
</organism>
<accession>D6WQE3</accession>
<dbReference type="GO" id="GO:0005930">
    <property type="term" value="C:axoneme"/>
    <property type="evidence" value="ECO:0000318"/>
    <property type="project" value="GO_Central"/>
</dbReference>
<evidence type="ECO:0000313" key="7">
    <source>
        <dbReference type="EMBL" id="EFA06085.1"/>
    </source>
</evidence>
<comment type="subcellular location">
    <subcellularLocation>
        <location evidence="1">Cytoplasm</location>
        <location evidence="1">Cytoskeleton</location>
        <location evidence="1">Cilium axoneme</location>
    </subcellularLocation>
</comment>
<feature type="compositionally biased region" description="Acidic residues" evidence="6">
    <location>
        <begin position="560"/>
        <end position="579"/>
    </location>
</feature>
<feature type="region of interest" description="Disordered" evidence="6">
    <location>
        <begin position="547"/>
        <end position="579"/>
    </location>
</feature>
<gene>
    <name evidence="7" type="primary">AUGUSTUS-3.0.2_08922</name>
    <name evidence="7" type="ORF">TcasGA2_TC008922</name>
</gene>
<keyword evidence="4" id="KW-0206">Cytoskeleton</keyword>
<keyword evidence="5" id="KW-0966">Cell projection</keyword>
<evidence type="ECO:0000256" key="2">
    <source>
        <dbReference type="ARBA" id="ARBA00022490"/>
    </source>
</evidence>
<dbReference type="Proteomes" id="UP000007266">
    <property type="component" value="Linkage group 7"/>
</dbReference>
<dbReference type="eggNOG" id="ENOG502QSU4">
    <property type="taxonomic scope" value="Eukaryota"/>
</dbReference>
<dbReference type="PANTHER" id="PTHR13159:SF0">
    <property type="entry name" value="RADIAL SPOKE HEAD 6 HOMOLOG A"/>
    <property type="match status" value="1"/>
</dbReference>
<evidence type="ECO:0000256" key="3">
    <source>
        <dbReference type="ARBA" id="ARBA00023069"/>
    </source>
</evidence>
<dbReference type="OMA" id="CVYFGNG"/>
<reference evidence="7 8" key="1">
    <citation type="journal article" date="2008" name="Nature">
        <title>The genome of the model beetle and pest Tribolium castaneum.</title>
        <authorList>
            <consortium name="Tribolium Genome Sequencing Consortium"/>
            <person name="Richards S."/>
            <person name="Gibbs R.A."/>
            <person name="Weinstock G.M."/>
            <person name="Brown S.J."/>
            <person name="Denell R."/>
            <person name="Beeman R.W."/>
            <person name="Gibbs R."/>
            <person name="Beeman R.W."/>
            <person name="Brown S.J."/>
            <person name="Bucher G."/>
            <person name="Friedrich M."/>
            <person name="Grimmelikhuijzen C.J."/>
            <person name="Klingler M."/>
            <person name="Lorenzen M."/>
            <person name="Richards S."/>
            <person name="Roth S."/>
            <person name="Schroder R."/>
            <person name="Tautz D."/>
            <person name="Zdobnov E.M."/>
            <person name="Muzny D."/>
            <person name="Gibbs R.A."/>
            <person name="Weinstock G.M."/>
            <person name="Attaway T."/>
            <person name="Bell S."/>
            <person name="Buhay C.J."/>
            <person name="Chandrabose M.N."/>
            <person name="Chavez D."/>
            <person name="Clerk-Blankenburg K.P."/>
            <person name="Cree A."/>
            <person name="Dao M."/>
            <person name="Davis C."/>
            <person name="Chacko J."/>
            <person name="Dinh H."/>
            <person name="Dugan-Rocha S."/>
            <person name="Fowler G."/>
            <person name="Garner T.T."/>
            <person name="Garnes J."/>
            <person name="Gnirke A."/>
            <person name="Hawes A."/>
            <person name="Hernandez J."/>
            <person name="Hines S."/>
            <person name="Holder M."/>
            <person name="Hume J."/>
            <person name="Jhangiani S.N."/>
            <person name="Joshi V."/>
            <person name="Khan Z.M."/>
            <person name="Jackson L."/>
            <person name="Kovar C."/>
            <person name="Kowis A."/>
            <person name="Lee S."/>
            <person name="Lewis L.R."/>
            <person name="Margolis J."/>
            <person name="Morgan M."/>
            <person name="Nazareth L.V."/>
            <person name="Nguyen N."/>
            <person name="Okwuonu G."/>
            <person name="Parker D."/>
            <person name="Richards S."/>
            <person name="Ruiz S.J."/>
            <person name="Santibanez J."/>
            <person name="Savard J."/>
            <person name="Scherer S.E."/>
            <person name="Schneider B."/>
            <person name="Sodergren E."/>
            <person name="Tautz D."/>
            <person name="Vattahil S."/>
            <person name="Villasana D."/>
            <person name="White C.S."/>
            <person name="Wright R."/>
            <person name="Park Y."/>
            <person name="Beeman R.W."/>
            <person name="Lord J."/>
            <person name="Oppert B."/>
            <person name="Lorenzen M."/>
            <person name="Brown S."/>
            <person name="Wang L."/>
            <person name="Savard J."/>
            <person name="Tautz D."/>
            <person name="Richards S."/>
            <person name="Weinstock G."/>
            <person name="Gibbs R.A."/>
            <person name="Liu Y."/>
            <person name="Worley K."/>
            <person name="Weinstock G."/>
            <person name="Elsik C.G."/>
            <person name="Reese J.T."/>
            <person name="Elhaik E."/>
            <person name="Landan G."/>
            <person name="Graur D."/>
            <person name="Arensburger P."/>
            <person name="Atkinson P."/>
            <person name="Beeman R.W."/>
            <person name="Beidler J."/>
            <person name="Brown S.J."/>
            <person name="Demuth J.P."/>
            <person name="Drury D.W."/>
            <person name="Du Y.Z."/>
            <person name="Fujiwara H."/>
            <person name="Lorenzen M."/>
            <person name="Maselli V."/>
            <person name="Osanai M."/>
            <person name="Park Y."/>
            <person name="Robertson H.M."/>
            <person name="Tu Z."/>
            <person name="Wang J.J."/>
            <person name="Wang S."/>
            <person name="Richards S."/>
            <person name="Song H."/>
            <person name="Zhang L."/>
            <person name="Sodergren E."/>
            <person name="Werner D."/>
            <person name="Stanke M."/>
            <person name="Morgenstern B."/>
            <person name="Solovyev V."/>
            <person name="Kosarev P."/>
            <person name="Brown G."/>
            <person name="Chen H.C."/>
            <person name="Ermolaeva O."/>
            <person name="Hlavina W."/>
            <person name="Kapustin Y."/>
            <person name="Kiryutin B."/>
            <person name="Kitts P."/>
            <person name="Maglott D."/>
            <person name="Pruitt K."/>
            <person name="Sapojnikov V."/>
            <person name="Souvorov A."/>
            <person name="Mackey A.J."/>
            <person name="Waterhouse R.M."/>
            <person name="Wyder S."/>
            <person name="Zdobnov E.M."/>
            <person name="Zdobnov E.M."/>
            <person name="Wyder S."/>
            <person name="Kriventseva E.V."/>
            <person name="Kadowaki T."/>
            <person name="Bork P."/>
            <person name="Aranda M."/>
            <person name="Bao R."/>
            <person name="Beermann A."/>
            <person name="Berns N."/>
            <person name="Bolognesi R."/>
            <person name="Bonneton F."/>
            <person name="Bopp D."/>
            <person name="Brown S.J."/>
            <person name="Bucher G."/>
            <person name="Butts T."/>
            <person name="Chaumot A."/>
            <person name="Denell R.E."/>
            <person name="Ferrier D.E."/>
            <person name="Friedrich M."/>
            <person name="Gordon C.M."/>
            <person name="Jindra M."/>
            <person name="Klingler M."/>
            <person name="Lan Q."/>
            <person name="Lattorff H.M."/>
            <person name="Laudet V."/>
            <person name="von Levetsow C."/>
            <person name="Liu Z."/>
            <person name="Lutz R."/>
            <person name="Lynch J.A."/>
            <person name="da Fonseca R.N."/>
            <person name="Posnien N."/>
            <person name="Reuter R."/>
            <person name="Roth S."/>
            <person name="Savard J."/>
            <person name="Schinko J.B."/>
            <person name="Schmitt C."/>
            <person name="Schoppmeier M."/>
            <person name="Schroder R."/>
            <person name="Shippy T.D."/>
            <person name="Simonnet F."/>
            <person name="Marques-Souza H."/>
            <person name="Tautz D."/>
            <person name="Tomoyasu Y."/>
            <person name="Trauner J."/>
            <person name="Van der Zee M."/>
            <person name="Vervoort M."/>
            <person name="Wittkopp N."/>
            <person name="Wimmer E.A."/>
            <person name="Yang X."/>
            <person name="Jones A.K."/>
            <person name="Sattelle D.B."/>
            <person name="Ebert P.R."/>
            <person name="Nelson D."/>
            <person name="Scott J.G."/>
            <person name="Beeman R.W."/>
            <person name="Muthukrishnan S."/>
            <person name="Kramer K.J."/>
            <person name="Arakane Y."/>
            <person name="Beeman R.W."/>
            <person name="Zhu Q."/>
            <person name="Hogenkamp D."/>
            <person name="Dixit R."/>
            <person name="Oppert B."/>
            <person name="Jiang H."/>
            <person name="Zou Z."/>
            <person name="Marshall J."/>
            <person name="Elpidina E."/>
            <person name="Vinokurov K."/>
            <person name="Oppert C."/>
            <person name="Zou Z."/>
            <person name="Evans J."/>
            <person name="Lu Z."/>
            <person name="Zhao P."/>
            <person name="Sumathipala N."/>
            <person name="Altincicek B."/>
            <person name="Vilcinskas A."/>
            <person name="Williams M."/>
            <person name="Hultmark D."/>
            <person name="Hetru C."/>
            <person name="Jiang H."/>
            <person name="Grimmelikhuijzen C.J."/>
            <person name="Hauser F."/>
            <person name="Cazzamali G."/>
            <person name="Williamson M."/>
            <person name="Park Y."/>
            <person name="Li B."/>
            <person name="Tanaka Y."/>
            <person name="Predel R."/>
            <person name="Neupert S."/>
            <person name="Schachtner J."/>
            <person name="Verleyen P."/>
            <person name="Raible F."/>
            <person name="Bork P."/>
            <person name="Friedrich M."/>
            <person name="Walden K.K."/>
            <person name="Robertson H.M."/>
            <person name="Angeli S."/>
            <person name="Foret S."/>
            <person name="Bucher G."/>
            <person name="Schuetz S."/>
            <person name="Maleszka R."/>
            <person name="Wimmer E.A."/>
            <person name="Beeman R.W."/>
            <person name="Lorenzen M."/>
            <person name="Tomoyasu Y."/>
            <person name="Miller S.C."/>
            <person name="Grossmann D."/>
            <person name="Bucher G."/>
        </authorList>
    </citation>
    <scope>NUCLEOTIDE SEQUENCE [LARGE SCALE GENOMIC DNA]</scope>
    <source>
        <strain evidence="7 8">Georgia GA2</strain>
    </source>
</reference>
<name>D6WQE3_TRICA</name>
<feature type="compositionally biased region" description="Basic and acidic residues" evidence="6">
    <location>
        <begin position="547"/>
        <end position="559"/>
    </location>
</feature>
<evidence type="ECO:0000313" key="8">
    <source>
        <dbReference type="Proteomes" id="UP000007266"/>
    </source>
</evidence>
<feature type="region of interest" description="Disordered" evidence="6">
    <location>
        <begin position="351"/>
        <end position="380"/>
    </location>
</feature>
<dbReference type="PANTHER" id="PTHR13159">
    <property type="entry name" value="RADIAL SPOKEHEAD-RELATED"/>
    <property type="match status" value="1"/>
</dbReference>
<dbReference type="GO" id="GO:0001534">
    <property type="term" value="C:radial spoke"/>
    <property type="evidence" value="ECO:0007669"/>
    <property type="project" value="InterPro"/>
</dbReference>
<proteinExistence type="predicted"/>
<keyword evidence="3" id="KW-0969">Cilium</keyword>